<dbReference type="eggNOG" id="COG1020">
    <property type="taxonomic scope" value="Bacteria"/>
</dbReference>
<comment type="pathway">
    <text evidence="2">Lipid metabolism.</text>
</comment>
<evidence type="ECO:0000259" key="12">
    <source>
        <dbReference type="Pfam" id="PF06974"/>
    </source>
</evidence>
<dbReference type="EC" id="2.3.1.20" evidence="4"/>
<name>W0RL79_9BACT</name>
<evidence type="ECO:0000313" key="13">
    <source>
        <dbReference type="EMBL" id="AHG91834.1"/>
    </source>
</evidence>
<dbReference type="NCBIfam" id="TIGR02946">
    <property type="entry name" value="acyl_WS_DGAT"/>
    <property type="match status" value="1"/>
</dbReference>
<feature type="domain" description="O-acyltransferase WSD1 C-terminal" evidence="12">
    <location>
        <begin position="273"/>
        <end position="414"/>
    </location>
</feature>
<dbReference type="Pfam" id="PF03007">
    <property type="entry name" value="WS_DGAT_cat"/>
    <property type="match status" value="1"/>
</dbReference>
<reference evidence="13 14" key="1">
    <citation type="journal article" date="2014" name="Genome Announc.">
        <title>Genome Sequence and Methylome of Soil Bacterium Gemmatirosa kalamazoonensis KBS708T, a Member of the Rarely Cultivated Gemmatimonadetes Phylum.</title>
        <authorList>
            <person name="Debruyn J.M."/>
            <person name="Radosevich M."/>
            <person name="Wommack K.E."/>
            <person name="Polson S.W."/>
            <person name="Hauser L.J."/>
            <person name="Fawaz M.N."/>
            <person name="Korlach J."/>
            <person name="Tsai Y.C."/>
        </authorList>
    </citation>
    <scope>NUCLEOTIDE SEQUENCE [LARGE SCALE GENOMIC DNA]</scope>
    <source>
        <strain evidence="13 14">KBS708</strain>
    </source>
</reference>
<dbReference type="SUPFAM" id="SSF52777">
    <property type="entry name" value="CoA-dependent acyltransferases"/>
    <property type="match status" value="1"/>
</dbReference>
<accession>W0RL79</accession>
<dbReference type="Proteomes" id="UP000019151">
    <property type="component" value="Chromosome"/>
</dbReference>
<evidence type="ECO:0000256" key="1">
    <source>
        <dbReference type="ARBA" id="ARBA00004771"/>
    </source>
</evidence>
<keyword evidence="5" id="KW-0444">Lipid biosynthesis</keyword>
<keyword evidence="7" id="KW-0319">Glycerol metabolism</keyword>
<dbReference type="EMBL" id="CP007128">
    <property type="protein sequence ID" value="AHG91834.1"/>
    <property type="molecule type" value="Genomic_DNA"/>
</dbReference>
<comment type="pathway">
    <text evidence="1">Glycerolipid metabolism; triacylglycerol biosynthesis.</text>
</comment>
<protein>
    <recommendedName>
        <fullName evidence="4">diacylglycerol O-acyltransferase</fullName>
        <ecNumber evidence="4">2.3.1.20</ecNumber>
    </recommendedName>
</protein>
<evidence type="ECO:0000256" key="9">
    <source>
        <dbReference type="ARBA" id="ARBA00023315"/>
    </source>
</evidence>
<dbReference type="InterPro" id="IPR045034">
    <property type="entry name" value="O-acyltransferase_WSD1-like"/>
</dbReference>
<dbReference type="InterPro" id="IPR014292">
    <property type="entry name" value="Acyl_transf_WS/DGAT"/>
</dbReference>
<dbReference type="Pfam" id="PF06974">
    <property type="entry name" value="WS_DGAT_C"/>
    <property type="match status" value="1"/>
</dbReference>
<evidence type="ECO:0000256" key="7">
    <source>
        <dbReference type="ARBA" id="ARBA00022798"/>
    </source>
</evidence>
<evidence type="ECO:0000256" key="2">
    <source>
        <dbReference type="ARBA" id="ARBA00005189"/>
    </source>
</evidence>
<dbReference type="PANTHER" id="PTHR31650">
    <property type="entry name" value="O-ACYLTRANSFERASE (WSD1-LIKE) FAMILY PROTEIN"/>
    <property type="match status" value="1"/>
</dbReference>
<evidence type="ECO:0000256" key="3">
    <source>
        <dbReference type="ARBA" id="ARBA00009587"/>
    </source>
</evidence>
<evidence type="ECO:0000256" key="6">
    <source>
        <dbReference type="ARBA" id="ARBA00022679"/>
    </source>
</evidence>
<proteinExistence type="inferred from homology"/>
<keyword evidence="8" id="KW-0443">Lipid metabolism</keyword>
<evidence type="ECO:0000313" key="14">
    <source>
        <dbReference type="Proteomes" id="UP000019151"/>
    </source>
</evidence>
<dbReference type="UniPathway" id="UPA00282"/>
<dbReference type="STRING" id="861299.J421_4297"/>
<comment type="similarity">
    <text evidence="3">Belongs to the long-chain O-acyltransferase family.</text>
</comment>
<dbReference type="AlphaFoldDB" id="W0RL79"/>
<dbReference type="PANTHER" id="PTHR31650:SF1">
    <property type="entry name" value="WAX ESTER SYNTHASE_DIACYLGLYCEROL ACYLTRANSFERASE 4-RELATED"/>
    <property type="match status" value="1"/>
</dbReference>
<dbReference type="GO" id="GO:0005886">
    <property type="term" value="C:plasma membrane"/>
    <property type="evidence" value="ECO:0007669"/>
    <property type="project" value="TreeGrafter"/>
</dbReference>
<keyword evidence="14" id="KW-1185">Reference proteome</keyword>
<dbReference type="PATRIC" id="fig|861299.3.peg.4356"/>
<dbReference type="InterPro" id="IPR009721">
    <property type="entry name" value="O-acyltransferase_WSD1_C"/>
</dbReference>
<dbReference type="GO" id="GO:0019432">
    <property type="term" value="P:triglyceride biosynthetic process"/>
    <property type="evidence" value="ECO:0007669"/>
    <property type="project" value="UniProtKB-UniPathway"/>
</dbReference>
<keyword evidence="6 13" id="KW-0808">Transferase</keyword>
<sequence>MEHPTNLMTITAVFTFAEPLSLADVRRLAERLLRYDRFTERVVAMGVLGRPAWERDAAFDLDRHVCAASLPDGAGRDALEALVGELMATPLAYDRPLWQLHLVPVFASGSAVVVRIHHCVADGMSLVPVLLRLADEPPVLPPIATRGRADGGTERRRRARGMFDPRRLVEAARASGSIATAIAGILDLRADPSTPFRGPLGREKRAAWSEPIALDDVKRVGKRLGATVNDVLLSTVSGAIGRYLRARGTAADGVTLRAVVPVNLRAPDDVALGNKFGMVFLPLPVGHADATARLHAVKHAMDRVKRSPEAVLIFGLLRAFGTTTTRLLKLAVNVLGRKATAVMTNVPGPREPVRFLGRAVDMIMFWVPQSGRLGLGVSILSYNGHVRLGVATDARLVPDPQALVDAFHDAFAELHEAHGEVPQPV</sequence>
<feature type="domain" description="O-acyltransferase WSD1-like N-terminal" evidence="11">
    <location>
        <begin position="1"/>
        <end position="231"/>
    </location>
</feature>
<evidence type="ECO:0000256" key="4">
    <source>
        <dbReference type="ARBA" id="ARBA00013244"/>
    </source>
</evidence>
<gene>
    <name evidence="13" type="ORF">J421_4297</name>
</gene>
<keyword evidence="9 13" id="KW-0012">Acyltransferase</keyword>
<evidence type="ECO:0000259" key="11">
    <source>
        <dbReference type="Pfam" id="PF03007"/>
    </source>
</evidence>
<evidence type="ECO:0000256" key="10">
    <source>
        <dbReference type="ARBA" id="ARBA00048109"/>
    </source>
</evidence>
<dbReference type="GO" id="GO:0004144">
    <property type="term" value="F:diacylglycerol O-acyltransferase activity"/>
    <property type="evidence" value="ECO:0007669"/>
    <property type="project" value="UniProtKB-EC"/>
</dbReference>
<evidence type="ECO:0000256" key="8">
    <source>
        <dbReference type="ARBA" id="ARBA00023098"/>
    </source>
</evidence>
<dbReference type="Gene3D" id="3.30.559.10">
    <property type="entry name" value="Chloramphenicol acetyltransferase-like domain"/>
    <property type="match status" value="1"/>
</dbReference>
<dbReference type="GO" id="GO:0006071">
    <property type="term" value="P:glycerol metabolic process"/>
    <property type="evidence" value="ECO:0007669"/>
    <property type="project" value="UniProtKB-KW"/>
</dbReference>
<organism evidence="13 14">
    <name type="scientific">Gemmatirosa kalamazoonensis</name>
    <dbReference type="NCBI Taxonomy" id="861299"/>
    <lineage>
        <taxon>Bacteria</taxon>
        <taxon>Pseudomonadati</taxon>
        <taxon>Gemmatimonadota</taxon>
        <taxon>Gemmatimonadia</taxon>
        <taxon>Gemmatimonadales</taxon>
        <taxon>Gemmatimonadaceae</taxon>
        <taxon>Gemmatirosa</taxon>
    </lineage>
</organism>
<dbReference type="InterPro" id="IPR004255">
    <property type="entry name" value="O-acyltransferase_WSD1_N"/>
</dbReference>
<dbReference type="InterPro" id="IPR023213">
    <property type="entry name" value="CAT-like_dom_sf"/>
</dbReference>
<evidence type="ECO:0000256" key="5">
    <source>
        <dbReference type="ARBA" id="ARBA00022516"/>
    </source>
</evidence>
<dbReference type="HOGENOM" id="CLU_024186_3_1_0"/>
<comment type="catalytic activity">
    <reaction evidence="10">
        <text>an acyl-CoA + a 1,2-diacyl-sn-glycerol = a triacyl-sn-glycerol + CoA</text>
        <dbReference type="Rhea" id="RHEA:10868"/>
        <dbReference type="ChEBI" id="CHEBI:17815"/>
        <dbReference type="ChEBI" id="CHEBI:57287"/>
        <dbReference type="ChEBI" id="CHEBI:58342"/>
        <dbReference type="ChEBI" id="CHEBI:64615"/>
        <dbReference type="EC" id="2.3.1.20"/>
    </reaction>
</comment>
<dbReference type="KEGG" id="gba:J421_4297"/>
<dbReference type="InParanoid" id="W0RL79"/>